<protein>
    <submittedName>
        <fullName evidence="1">Uncharacterized protein</fullName>
    </submittedName>
</protein>
<dbReference type="STRING" id="641147.HMPREF9021_02545"/>
<evidence type="ECO:0000313" key="2">
    <source>
        <dbReference type="Proteomes" id="UP000017813"/>
    </source>
</evidence>
<reference evidence="1 2" key="1">
    <citation type="submission" date="2010-03" db="EMBL/GenBank/DDBJ databases">
        <authorList>
            <consortium name="The Broad Institute Genome Sequencing Platform"/>
            <person name="Ward D."/>
            <person name="Earl A."/>
            <person name="Feldgarden M."/>
            <person name="Gevers D."/>
            <person name="Young S."/>
            <person name="Zeng Q."/>
            <person name="Koehrsen M."/>
            <person name="Alvarado L."/>
            <person name="Berlin A.M."/>
            <person name="Borenstein D."/>
            <person name="Chapman S.B."/>
            <person name="Chen Z."/>
            <person name="Engels R."/>
            <person name="Freedman E."/>
            <person name="Gellesch M."/>
            <person name="Goldberg J."/>
            <person name="Griggs A."/>
            <person name="Gujja S."/>
            <person name="Heilman E.R."/>
            <person name="Heiman D.I."/>
            <person name="Hepburn T.A."/>
            <person name="Howarth C."/>
            <person name="Jen D."/>
            <person name="Larson L."/>
            <person name="Mehta T."/>
            <person name="Park D."/>
            <person name="Pearson M."/>
            <person name="Richards J."/>
            <person name="Roberts A."/>
            <person name="Saif S."/>
            <person name="Shea T.D."/>
            <person name="Shenoy N."/>
            <person name="Sisk P."/>
            <person name="Stolte C."/>
            <person name="Sykes S.N."/>
            <person name="Walk T."/>
            <person name="White J."/>
            <person name="Yandava C."/>
            <person name="Izard J."/>
            <person name="Baranova O.V."/>
            <person name="Blanton J.M."/>
            <person name="Tanner A.C."/>
            <person name="Dewhirst F."/>
            <person name="Haas B."/>
            <person name="Nusbaum C."/>
            <person name="Birren B."/>
        </authorList>
    </citation>
    <scope>NUCLEOTIDE SEQUENCE [LARGE SCALE GENOMIC DNA]</scope>
    <source>
        <strain evidence="1 2">ATCC 29453</strain>
    </source>
</reference>
<evidence type="ECO:0000313" key="1">
    <source>
        <dbReference type="EMBL" id="EJZ50218.1"/>
    </source>
</evidence>
<reference evidence="1 2" key="2">
    <citation type="submission" date="2011-10" db="EMBL/GenBank/DDBJ databases">
        <title>The Genome Sequence of Simonsiella muelleri ATCC 29453.</title>
        <authorList>
            <consortium name="The Broad Institute Genome Sequencing Platform"/>
            <consortium name="The Broad Institute Genome Sequencing Center for Infectious Disease"/>
            <person name="Earl A."/>
            <person name="Ward D."/>
            <person name="Feldgarden M."/>
            <person name="Gevers D."/>
            <person name="Izard J."/>
            <person name="Baranova O.V."/>
            <person name="Blanton J.M."/>
            <person name="Tanner A.C."/>
            <person name="Dewhirst F."/>
            <person name="Young S.K."/>
            <person name="Zeng Q."/>
            <person name="Gargeya S."/>
            <person name="Fitzgerald M."/>
            <person name="Haas B."/>
            <person name="Abouelleil A."/>
            <person name="Alvarado L."/>
            <person name="Arachchi H.M."/>
            <person name="Berlin A."/>
            <person name="Brown A."/>
            <person name="Chapman S.B."/>
            <person name="Chen Z."/>
            <person name="Dunbar C."/>
            <person name="Freedman E."/>
            <person name="Gearin G."/>
            <person name="Goldberg J."/>
            <person name="Griggs A."/>
            <person name="Gujja S."/>
            <person name="Heiman D."/>
            <person name="Howarth C."/>
            <person name="Larson L."/>
            <person name="Lui A."/>
            <person name="MacDonald P.J.P."/>
            <person name="Montmayeur A."/>
            <person name="Murphy C."/>
            <person name="Neiman D."/>
            <person name="Pearson M."/>
            <person name="Priest M."/>
            <person name="Roberts A."/>
            <person name="Saif S."/>
            <person name="Shea T."/>
            <person name="Shenoy N."/>
            <person name="Sisk P."/>
            <person name="Stolte C."/>
            <person name="Sykes S."/>
            <person name="Wortman J."/>
            <person name="Nusbaum C."/>
            <person name="Birren B."/>
        </authorList>
    </citation>
    <scope>NUCLEOTIDE SEQUENCE [LARGE SCALE GENOMIC DNA]</scope>
    <source>
        <strain evidence="1 2">ATCC 29453</strain>
    </source>
</reference>
<comment type="caution">
    <text evidence="1">The sequence shown here is derived from an EMBL/GenBank/DDBJ whole genome shotgun (WGS) entry which is preliminary data.</text>
</comment>
<sequence length="63" mass="7208">MYIYYIKGADNPVVFLEPVLQPSAMSFCPIWHVCCVEFHANTNTIGIKLALHSNQMEQKYISC</sequence>
<dbReference type="HOGENOM" id="CLU_2883481_0_0_4"/>
<proteinExistence type="predicted"/>
<gene>
    <name evidence="1" type="ORF">HMPREF9021_02545</name>
</gene>
<organism evidence="1 2">
    <name type="scientific">Simonsiella muelleri ATCC 29453</name>
    <dbReference type="NCBI Taxonomy" id="641147"/>
    <lineage>
        <taxon>Bacteria</taxon>
        <taxon>Pseudomonadati</taxon>
        <taxon>Pseudomonadota</taxon>
        <taxon>Betaproteobacteria</taxon>
        <taxon>Neisseriales</taxon>
        <taxon>Neisseriaceae</taxon>
        <taxon>Simonsiella</taxon>
    </lineage>
</organism>
<dbReference type="EMBL" id="ADCY02000033">
    <property type="protein sequence ID" value="EJZ50218.1"/>
    <property type="molecule type" value="Genomic_DNA"/>
</dbReference>
<name>U6Q1K5_9NEIS</name>
<accession>U6Q1K5</accession>
<keyword evidence="2" id="KW-1185">Reference proteome</keyword>
<dbReference type="AlphaFoldDB" id="U6Q1K5"/>
<dbReference type="Proteomes" id="UP000017813">
    <property type="component" value="Unassembled WGS sequence"/>
</dbReference>